<dbReference type="EMBL" id="VIFM01000319">
    <property type="protein sequence ID" value="TQF09684.1"/>
    <property type="molecule type" value="Genomic_DNA"/>
</dbReference>
<name>A0A540WMN5_9BACT</name>
<evidence type="ECO:0000313" key="2">
    <source>
        <dbReference type="Proteomes" id="UP000315369"/>
    </source>
</evidence>
<sequence>MRCEEKCNPNAGGGLCEPGYQCAPDGLCVQACSGAPASVGEVCENSMDCSPCSVCLSSGAALRCRQPCRLDRDCPGGAVGACEQAGDTKACRLSL</sequence>
<dbReference type="Proteomes" id="UP000315369">
    <property type="component" value="Unassembled WGS sequence"/>
</dbReference>
<dbReference type="OrthoDB" id="5382835at2"/>
<dbReference type="AlphaFoldDB" id="A0A540WMN5"/>
<evidence type="ECO:0000313" key="1">
    <source>
        <dbReference type="EMBL" id="TQF09684.1"/>
    </source>
</evidence>
<comment type="caution">
    <text evidence="1">The sequence shown here is derived from an EMBL/GenBank/DDBJ whole genome shotgun (WGS) entry which is preliminary data.</text>
</comment>
<organism evidence="1 2">
    <name type="scientific">Myxococcus llanfairpwllgwyngyllgogerychwyrndrobwllllantysiliogogogochensis</name>
    <dbReference type="NCBI Taxonomy" id="2590453"/>
    <lineage>
        <taxon>Bacteria</taxon>
        <taxon>Pseudomonadati</taxon>
        <taxon>Myxococcota</taxon>
        <taxon>Myxococcia</taxon>
        <taxon>Myxococcales</taxon>
        <taxon>Cystobacterineae</taxon>
        <taxon>Myxococcaceae</taxon>
        <taxon>Myxococcus</taxon>
    </lineage>
</organism>
<proteinExistence type="predicted"/>
<keyword evidence="2" id="KW-1185">Reference proteome</keyword>
<gene>
    <name evidence="1" type="ORF">FJV41_43345</name>
</gene>
<protein>
    <submittedName>
        <fullName evidence="1">Uncharacterized protein</fullName>
    </submittedName>
</protein>
<accession>A0A540WMN5</accession>
<reference evidence="1 2" key="1">
    <citation type="submission" date="2019-06" db="EMBL/GenBank/DDBJ databases">
        <authorList>
            <person name="Livingstone P."/>
            <person name="Whitworth D."/>
        </authorList>
    </citation>
    <scope>NUCLEOTIDE SEQUENCE [LARGE SCALE GENOMIC DNA]</scope>
    <source>
        <strain evidence="1 2">AM401</strain>
    </source>
</reference>